<evidence type="ECO:0000313" key="3">
    <source>
        <dbReference type="EMBL" id="KIH65431.1"/>
    </source>
</evidence>
<proteinExistence type="predicted"/>
<reference evidence="3 4" key="1">
    <citation type="submission" date="2013-12" db="EMBL/GenBank/DDBJ databases">
        <title>Draft genome of the parsitic nematode Ancylostoma duodenale.</title>
        <authorList>
            <person name="Mitreva M."/>
        </authorList>
    </citation>
    <scope>NUCLEOTIDE SEQUENCE [LARGE SCALE GENOMIC DNA]</scope>
    <source>
        <strain evidence="3 4">Zhejiang</strain>
    </source>
</reference>
<evidence type="ECO:0000256" key="1">
    <source>
        <dbReference type="ARBA" id="ARBA00023157"/>
    </source>
</evidence>
<dbReference type="InterPro" id="IPR014716">
    <property type="entry name" value="Fibrinogen_a/b/g_C_1"/>
</dbReference>
<dbReference type="SUPFAM" id="SSF56496">
    <property type="entry name" value="Fibrinogen C-terminal domain-like"/>
    <property type="match status" value="1"/>
</dbReference>
<evidence type="ECO:0000313" key="4">
    <source>
        <dbReference type="Proteomes" id="UP000054047"/>
    </source>
</evidence>
<feature type="domain" description="Fibrinogen C-terminal" evidence="2">
    <location>
        <begin position="456"/>
        <end position="543"/>
    </location>
</feature>
<dbReference type="InterPro" id="IPR036056">
    <property type="entry name" value="Fibrinogen-like_C"/>
</dbReference>
<keyword evidence="1" id="KW-1015">Disulfide bond</keyword>
<dbReference type="InterPro" id="IPR020837">
    <property type="entry name" value="Fibrinogen_CS"/>
</dbReference>
<accession>A0A0C2H7M6</accession>
<dbReference type="EMBL" id="KN727560">
    <property type="protein sequence ID" value="KIH65431.1"/>
    <property type="molecule type" value="Genomic_DNA"/>
</dbReference>
<keyword evidence="4" id="KW-1185">Reference proteome</keyword>
<dbReference type="Gene3D" id="3.90.215.10">
    <property type="entry name" value="Gamma Fibrinogen, chain A, domain 1"/>
    <property type="match status" value="1"/>
</dbReference>
<dbReference type="OrthoDB" id="5600418at2759"/>
<organism evidence="3 4">
    <name type="scientific">Ancylostoma duodenale</name>
    <dbReference type="NCBI Taxonomy" id="51022"/>
    <lineage>
        <taxon>Eukaryota</taxon>
        <taxon>Metazoa</taxon>
        <taxon>Ecdysozoa</taxon>
        <taxon>Nematoda</taxon>
        <taxon>Chromadorea</taxon>
        <taxon>Rhabditida</taxon>
        <taxon>Rhabditina</taxon>
        <taxon>Rhabditomorpha</taxon>
        <taxon>Strongyloidea</taxon>
        <taxon>Ancylostomatidae</taxon>
        <taxon>Ancylostomatinae</taxon>
        <taxon>Ancylostoma</taxon>
    </lineage>
</organism>
<dbReference type="AlphaFoldDB" id="A0A0C2H7M6"/>
<gene>
    <name evidence="3" type="ORF">ANCDUO_04248</name>
</gene>
<protein>
    <recommendedName>
        <fullName evidence="2">Fibrinogen C-terminal domain-containing protein</fullName>
    </recommendedName>
</protein>
<name>A0A0C2H7M6_9BILA</name>
<dbReference type="InterPro" id="IPR002181">
    <property type="entry name" value="Fibrinogen_a/b/g_C_dom"/>
</dbReference>
<dbReference type="Proteomes" id="UP000054047">
    <property type="component" value="Unassembled WGS sequence"/>
</dbReference>
<dbReference type="PROSITE" id="PS00514">
    <property type="entry name" value="FIBRINOGEN_C_1"/>
    <property type="match status" value="1"/>
</dbReference>
<sequence length="564" mass="63863">MPPSSDIVNVAPQLIVQHRGGRMFMNPERKEALMNGTSNADARAMDFNGEFWAIGVACSQARNIFSPYGIRMLTIVALGLGDGRVFEYAVDSDSTEPIRDYTQGVGHLPIIFTGFDPASSTLLVASFKKLIAFRNEKVFPLLNNTDDQFDKMRSISFDESSLHFAVTFSPGGRHPAISHRLYRLEIDDDNDEVRCIEMAQWLTDCQMSSTMWSNCLFSLKNSLFSVVFNEDKQRFDAHDWSGRRTDEVRTSEQSSQRTGLYADSGKCQMKSQYGPGAGLQPIKFDPASSTLLVASFKKLIAFRNEKVFPLLNNADDQFDKMRSISFDESSLHFAVTFSPGGRHPAISHRLYRLEIDDDNDEVRCIEMAQWLTDCQMSSTMWSNCLFSLKNSLFSVVFNEDKQRFDAHDWSGRRTDEALIESNEPNEIPVPAVPITQQQYRLSPCHECNNPPTQIGSESTNYLLNNLYLDWKNIKGNASTGWYDFSYSVGAQFSTVDRINDPQPNCVTKYKLGGWWLRNCALSSLNGDYTITDPNNGYGMFWIVNGLDDIIHPRESVMMLRPTPK</sequence>
<evidence type="ECO:0000259" key="2">
    <source>
        <dbReference type="Pfam" id="PF00147"/>
    </source>
</evidence>
<dbReference type="Pfam" id="PF00147">
    <property type="entry name" value="Fibrinogen_C"/>
    <property type="match status" value="1"/>
</dbReference>